<dbReference type="Pfam" id="PF01791">
    <property type="entry name" value="DeoC"/>
    <property type="match status" value="1"/>
</dbReference>
<evidence type="ECO:0000313" key="1">
    <source>
        <dbReference type="EMBL" id="ADK81843.1"/>
    </source>
</evidence>
<dbReference type="InterPro" id="IPR041720">
    <property type="entry name" value="FbaB-like"/>
</dbReference>
<evidence type="ECO:0000313" key="2">
    <source>
        <dbReference type="Proteomes" id="UP000002318"/>
    </source>
</evidence>
<sequence>MDKTRRMRQIFRKDGKSLIVAMDHGSNAGAVKGLKQPAKVIEAVVAGGADAIIANMGFAKRFASEMADVGFIARMDVSPTMIGKGHASHLVYEVEYALRLGADAVIVNGGPGIGVEEETLPNIAAVVDACDALGMPVVGEMSPGGFDSDPELKTIDNIVLGARIAAELGVDFVKTVYRPGFEKVIEGCFCPVVVLGGAKTNDTKSFLASIVDAVSQGGAGVAIGRNVWGNAKPAAMAKALSAIIHEHANTEAAWDIYQSQQW</sequence>
<reference evidence="1 2" key="1">
    <citation type="journal article" date="2010" name="Stand. Genomic Sci.">
        <title>Complete genome sequence of Spirochaeta smaragdinae type strain (SEBR 4228).</title>
        <authorList>
            <person name="Mavromatis K."/>
            <person name="Yasawong M."/>
            <person name="Chertkov O."/>
            <person name="Lapidus A."/>
            <person name="Lucas S."/>
            <person name="Nolan M."/>
            <person name="Del Rio T.G."/>
            <person name="Tice H."/>
            <person name="Cheng J.F."/>
            <person name="Pitluck S."/>
            <person name="Liolios K."/>
            <person name="Ivanova N."/>
            <person name="Tapia R."/>
            <person name="Han C."/>
            <person name="Bruce D."/>
            <person name="Goodwin L."/>
            <person name="Pati A."/>
            <person name="Chen A."/>
            <person name="Palaniappan K."/>
            <person name="Land M."/>
            <person name="Hauser L."/>
            <person name="Chang Y.J."/>
            <person name="Jeffries C.D."/>
            <person name="Detter J.C."/>
            <person name="Rohde M."/>
            <person name="Brambilla E."/>
            <person name="Spring S."/>
            <person name="Goker M."/>
            <person name="Sikorski J."/>
            <person name="Woyke T."/>
            <person name="Bristow J."/>
            <person name="Eisen J.A."/>
            <person name="Markowitz V."/>
            <person name="Hugenholtz P."/>
            <person name="Klenk H.P."/>
            <person name="Kyrpides N.C."/>
        </authorList>
    </citation>
    <scope>NUCLEOTIDE SEQUENCE [LARGE SCALE GENOMIC DNA]</scope>
    <source>
        <strain evidence="2">DSM 11293 / JCM 15392 / SEBR 4228</strain>
    </source>
</reference>
<gene>
    <name evidence="1" type="ordered locus">Spirs_2739</name>
</gene>
<proteinExistence type="predicted"/>
<dbReference type="Gene3D" id="3.20.20.70">
    <property type="entry name" value="Aldolase class I"/>
    <property type="match status" value="1"/>
</dbReference>
<dbReference type="GO" id="GO:0004332">
    <property type="term" value="F:fructose-bisphosphate aldolase activity"/>
    <property type="evidence" value="ECO:0007669"/>
    <property type="project" value="InterPro"/>
</dbReference>
<dbReference type="RefSeq" id="WP_013255304.1">
    <property type="nucleotide sequence ID" value="NC_014364.1"/>
</dbReference>
<dbReference type="InterPro" id="IPR013785">
    <property type="entry name" value="Aldolase_TIM"/>
</dbReference>
<dbReference type="AlphaFoldDB" id="E1R8T6"/>
<dbReference type="eggNOG" id="COG1830">
    <property type="taxonomic scope" value="Bacteria"/>
</dbReference>
<dbReference type="PANTHER" id="PTHR47916:SF1">
    <property type="entry name" value="3-HYDROXY-5-PHOSPHONOOXYPENTANE-2,4-DIONE THIOLASE"/>
    <property type="match status" value="1"/>
</dbReference>
<keyword evidence="2" id="KW-1185">Reference proteome</keyword>
<dbReference type="PIRSF" id="PIRSF038992">
    <property type="entry name" value="Aldolase_Ia"/>
    <property type="match status" value="1"/>
</dbReference>
<protein>
    <submittedName>
        <fullName evidence="1">Deoxyribose-phosphate aldolase/phospho-2-dehydro-3-deoxyheptonate aldolase</fullName>
    </submittedName>
</protein>
<dbReference type="HOGENOM" id="CLU_057069_2_0_12"/>
<name>E1R8T6_SEDSS</name>
<dbReference type="Proteomes" id="UP000002318">
    <property type="component" value="Chromosome"/>
</dbReference>
<dbReference type="InterPro" id="IPR050456">
    <property type="entry name" value="DeoC/FbaB_aldolase"/>
</dbReference>
<dbReference type="InterPro" id="IPR002915">
    <property type="entry name" value="DeoC/FbaB/LacD_aldolase"/>
</dbReference>
<dbReference type="SUPFAM" id="SSF51569">
    <property type="entry name" value="Aldolase"/>
    <property type="match status" value="1"/>
</dbReference>
<organism evidence="1 2">
    <name type="scientific">Sediminispirochaeta smaragdinae (strain DSM 11293 / JCM 15392 / SEBR 4228)</name>
    <name type="common">Spirochaeta smaragdinae</name>
    <dbReference type="NCBI Taxonomy" id="573413"/>
    <lineage>
        <taxon>Bacteria</taxon>
        <taxon>Pseudomonadati</taxon>
        <taxon>Spirochaetota</taxon>
        <taxon>Spirochaetia</taxon>
        <taxon>Spirochaetales</taxon>
        <taxon>Spirochaetaceae</taxon>
        <taxon>Sediminispirochaeta</taxon>
    </lineage>
</organism>
<dbReference type="OrthoDB" id="5915071at2"/>
<dbReference type="PANTHER" id="PTHR47916">
    <property type="entry name" value="FRUCTOSE-BISPHOSPHATE ALDOLASE CLASS 1"/>
    <property type="match status" value="1"/>
</dbReference>
<dbReference type="STRING" id="573413.Spirs_2739"/>
<dbReference type="KEGG" id="ssm:Spirs_2739"/>
<dbReference type="SMART" id="SM01133">
    <property type="entry name" value="DeoC"/>
    <property type="match status" value="1"/>
</dbReference>
<accession>E1R8T6</accession>
<dbReference type="EMBL" id="CP002116">
    <property type="protein sequence ID" value="ADK81843.1"/>
    <property type="molecule type" value="Genomic_DNA"/>
</dbReference>